<accession>A0AAD2A359</accession>
<feature type="domain" description="SPARK" evidence="2">
    <location>
        <begin position="51"/>
        <end position="139"/>
    </location>
</feature>
<gene>
    <name evidence="3" type="ORF">FPE_LOCUS26281</name>
</gene>
<proteinExistence type="predicted"/>
<organism evidence="3 4">
    <name type="scientific">Fraxinus pennsylvanica</name>
    <dbReference type="NCBI Taxonomy" id="56036"/>
    <lineage>
        <taxon>Eukaryota</taxon>
        <taxon>Viridiplantae</taxon>
        <taxon>Streptophyta</taxon>
        <taxon>Embryophyta</taxon>
        <taxon>Tracheophyta</taxon>
        <taxon>Spermatophyta</taxon>
        <taxon>Magnoliopsida</taxon>
        <taxon>eudicotyledons</taxon>
        <taxon>Gunneridae</taxon>
        <taxon>Pentapetalae</taxon>
        <taxon>asterids</taxon>
        <taxon>lamiids</taxon>
        <taxon>Lamiales</taxon>
        <taxon>Oleaceae</taxon>
        <taxon>Oleeae</taxon>
        <taxon>Fraxinus</taxon>
    </lineage>
</organism>
<dbReference type="AlphaFoldDB" id="A0AAD2A359"/>
<dbReference type="EMBL" id="OU503051">
    <property type="protein sequence ID" value="CAI9778851.1"/>
    <property type="molecule type" value="Genomic_DNA"/>
</dbReference>
<feature type="region of interest" description="Disordered" evidence="1">
    <location>
        <begin position="190"/>
        <end position="216"/>
    </location>
</feature>
<sequence>MLAYENTRHLLKPCNSLENLELNSGLRVKSYYFWIRPFVALVVSSSPTSSTNSTTCLMDLGYVLRIPISPSKSLFDPTSDDPTVGKCECYQTLLSLYGLGLSQHLKETSLFELCNLPTSISCLEDFQSKLNSLFLPQNLGFSLIWDELRSDLRLADRVRSEVEFQCRCGVRSEGVLVAVFGWKFRSGCEKHGSGGGGYGGARRRQQRRCGGRGWDG</sequence>
<reference evidence="3" key="1">
    <citation type="submission" date="2023-05" db="EMBL/GenBank/DDBJ databases">
        <authorList>
            <person name="Huff M."/>
        </authorList>
    </citation>
    <scope>NUCLEOTIDE SEQUENCE</scope>
</reference>
<evidence type="ECO:0000313" key="4">
    <source>
        <dbReference type="Proteomes" id="UP000834106"/>
    </source>
</evidence>
<dbReference type="InterPro" id="IPR043891">
    <property type="entry name" value="SPARK"/>
</dbReference>
<evidence type="ECO:0000313" key="3">
    <source>
        <dbReference type="EMBL" id="CAI9778851.1"/>
    </source>
</evidence>
<evidence type="ECO:0000256" key="1">
    <source>
        <dbReference type="SAM" id="MobiDB-lite"/>
    </source>
</evidence>
<dbReference type="Pfam" id="PF19160">
    <property type="entry name" value="SPARK"/>
    <property type="match status" value="1"/>
</dbReference>
<dbReference type="Proteomes" id="UP000834106">
    <property type="component" value="Chromosome 16"/>
</dbReference>
<protein>
    <recommendedName>
        <fullName evidence="2">SPARK domain-containing protein</fullName>
    </recommendedName>
</protein>
<feature type="compositionally biased region" description="Basic residues" evidence="1">
    <location>
        <begin position="201"/>
        <end position="210"/>
    </location>
</feature>
<keyword evidence="4" id="KW-1185">Reference proteome</keyword>
<name>A0AAD2A359_9LAMI</name>
<evidence type="ECO:0000259" key="2">
    <source>
        <dbReference type="Pfam" id="PF19160"/>
    </source>
</evidence>